<dbReference type="Proteomes" id="UP001217089">
    <property type="component" value="Unassembled WGS sequence"/>
</dbReference>
<dbReference type="CDD" id="cd21451">
    <property type="entry name" value="DLC-like_TCTEX1D"/>
    <property type="match status" value="1"/>
</dbReference>
<organism evidence="2 3">
    <name type="scientific">Tegillarca granosa</name>
    <name type="common">Malaysian cockle</name>
    <name type="synonym">Anadara granosa</name>
    <dbReference type="NCBI Taxonomy" id="220873"/>
    <lineage>
        <taxon>Eukaryota</taxon>
        <taxon>Metazoa</taxon>
        <taxon>Spiralia</taxon>
        <taxon>Lophotrochozoa</taxon>
        <taxon>Mollusca</taxon>
        <taxon>Bivalvia</taxon>
        <taxon>Autobranchia</taxon>
        <taxon>Pteriomorphia</taxon>
        <taxon>Arcoida</taxon>
        <taxon>Arcoidea</taxon>
        <taxon>Arcidae</taxon>
        <taxon>Tegillarca</taxon>
    </lineage>
</organism>
<keyword evidence="3" id="KW-1185">Reference proteome</keyword>
<proteinExistence type="inferred from homology"/>
<reference evidence="2 3" key="1">
    <citation type="submission" date="2022-12" db="EMBL/GenBank/DDBJ databases">
        <title>Chromosome-level genome of Tegillarca granosa.</title>
        <authorList>
            <person name="Kim J."/>
        </authorList>
    </citation>
    <scope>NUCLEOTIDE SEQUENCE [LARGE SCALE GENOMIC DNA]</scope>
    <source>
        <strain evidence="2">Teg-2019</strain>
        <tissue evidence="2">Adductor muscle</tissue>
    </source>
</reference>
<dbReference type="PANTHER" id="PTHR21255:SF7">
    <property type="entry name" value="DYNEIN LIGHT CHAIN TCTEX-TYPE PROTEIN 2B"/>
    <property type="match status" value="1"/>
</dbReference>
<dbReference type="Pfam" id="PF03645">
    <property type="entry name" value="Tctex-1"/>
    <property type="match status" value="1"/>
</dbReference>
<dbReference type="PANTHER" id="PTHR21255">
    <property type="entry name" value="T-COMPLEX-ASSOCIATED-TESTIS-EXPRESSED 1/ DYNEIN LIGHT CHAIN"/>
    <property type="match status" value="1"/>
</dbReference>
<comment type="similarity">
    <text evidence="1">Belongs to the dynein light chain Tctex-type family.</text>
</comment>
<dbReference type="InterPro" id="IPR038586">
    <property type="entry name" value="Tctex-1-like_sf"/>
</dbReference>
<dbReference type="EMBL" id="JARBDR010000337">
    <property type="protein sequence ID" value="KAJ8314543.1"/>
    <property type="molecule type" value="Genomic_DNA"/>
</dbReference>
<dbReference type="InterPro" id="IPR005334">
    <property type="entry name" value="Tctex-1-like"/>
</dbReference>
<comment type="caution">
    <text evidence="2">The sequence shown here is derived from an EMBL/GenBank/DDBJ whole genome shotgun (WGS) entry which is preliminary data.</text>
</comment>
<name>A0ABQ9FB15_TEGGR</name>
<sequence>MAEKIMRLKKMVRPGLKVSKELVKEVKEKHVEMKSDNTDMMHDHMRLENTYKMIPDEDKRFMTKNVESKIREILKERLDNIEIYDAKACSALAKELSVTIRNKIKELKLCRHKIVVQVVVAQDTQQSIQVASRCVWDQKTDNHASVTYRNNHMFATATCFGIYFE</sequence>
<evidence type="ECO:0000313" key="2">
    <source>
        <dbReference type="EMBL" id="KAJ8314543.1"/>
    </source>
</evidence>
<gene>
    <name evidence="2" type="ORF">KUTeg_006693</name>
</gene>
<dbReference type="Gene3D" id="3.30.1140.40">
    <property type="entry name" value="Tctex-1"/>
    <property type="match status" value="1"/>
</dbReference>
<evidence type="ECO:0000256" key="1">
    <source>
        <dbReference type="ARBA" id="ARBA00005361"/>
    </source>
</evidence>
<evidence type="ECO:0000313" key="3">
    <source>
        <dbReference type="Proteomes" id="UP001217089"/>
    </source>
</evidence>
<accession>A0ABQ9FB15</accession>
<protein>
    <submittedName>
        <fullName evidence="2">Uncharacterized protein</fullName>
    </submittedName>
</protein>